<dbReference type="SMART" id="SM00256">
    <property type="entry name" value="FBOX"/>
    <property type="match status" value="1"/>
</dbReference>
<organism evidence="3 4">
    <name type="scientific">Zasmidium cellare</name>
    <name type="common">Wine cellar mold</name>
    <name type="synonym">Racodium cellare</name>
    <dbReference type="NCBI Taxonomy" id="395010"/>
    <lineage>
        <taxon>Eukaryota</taxon>
        <taxon>Fungi</taxon>
        <taxon>Dikarya</taxon>
        <taxon>Ascomycota</taxon>
        <taxon>Pezizomycotina</taxon>
        <taxon>Dothideomycetes</taxon>
        <taxon>Dothideomycetidae</taxon>
        <taxon>Mycosphaerellales</taxon>
        <taxon>Mycosphaerellaceae</taxon>
        <taxon>Zasmidium</taxon>
    </lineage>
</organism>
<dbReference type="CDD" id="cd09917">
    <property type="entry name" value="F-box_SF"/>
    <property type="match status" value="1"/>
</dbReference>
<dbReference type="InterPro" id="IPR001810">
    <property type="entry name" value="F-box_dom"/>
</dbReference>
<evidence type="ECO:0000313" key="3">
    <source>
        <dbReference type="EMBL" id="KAK4496477.1"/>
    </source>
</evidence>
<feature type="region of interest" description="Disordered" evidence="1">
    <location>
        <begin position="1"/>
        <end position="26"/>
    </location>
</feature>
<name>A0ABR0E4Y8_ZASCE</name>
<dbReference type="Proteomes" id="UP001305779">
    <property type="component" value="Unassembled WGS sequence"/>
</dbReference>
<accession>A0ABR0E4Y8</accession>
<dbReference type="InterPro" id="IPR036047">
    <property type="entry name" value="F-box-like_dom_sf"/>
</dbReference>
<keyword evidence="4" id="KW-1185">Reference proteome</keyword>
<proteinExistence type="predicted"/>
<comment type="caution">
    <text evidence="3">The sequence shown here is derived from an EMBL/GenBank/DDBJ whole genome shotgun (WGS) entry which is preliminary data.</text>
</comment>
<feature type="compositionally biased region" description="Polar residues" evidence="1">
    <location>
        <begin position="14"/>
        <end position="25"/>
    </location>
</feature>
<evidence type="ECO:0000256" key="1">
    <source>
        <dbReference type="SAM" id="MobiDB-lite"/>
    </source>
</evidence>
<dbReference type="EMBL" id="JAXOVC010000010">
    <property type="protein sequence ID" value="KAK4496477.1"/>
    <property type="molecule type" value="Genomic_DNA"/>
</dbReference>
<evidence type="ECO:0000259" key="2">
    <source>
        <dbReference type="SMART" id="SM00256"/>
    </source>
</evidence>
<feature type="domain" description="F-box" evidence="2">
    <location>
        <begin position="61"/>
        <end position="101"/>
    </location>
</feature>
<reference evidence="3 4" key="1">
    <citation type="journal article" date="2023" name="G3 (Bethesda)">
        <title>A chromosome-level genome assembly of Zasmidium syzygii isolated from banana leaves.</title>
        <authorList>
            <person name="van Westerhoven A.C."/>
            <person name="Mehrabi R."/>
            <person name="Talebi R."/>
            <person name="Steentjes M.B.F."/>
            <person name="Corcolon B."/>
            <person name="Chong P.A."/>
            <person name="Kema G.H.J."/>
            <person name="Seidl M.F."/>
        </authorList>
    </citation>
    <scope>NUCLEOTIDE SEQUENCE [LARGE SCALE GENOMIC DNA]</scope>
    <source>
        <strain evidence="3 4">P124</strain>
    </source>
</reference>
<gene>
    <name evidence="3" type="ORF">PRZ48_012457</name>
</gene>
<evidence type="ECO:0000313" key="4">
    <source>
        <dbReference type="Proteomes" id="UP001305779"/>
    </source>
</evidence>
<protein>
    <recommendedName>
        <fullName evidence="2">F-box domain-containing protein</fullName>
    </recommendedName>
</protein>
<dbReference type="Pfam" id="PF00646">
    <property type="entry name" value="F-box"/>
    <property type="match status" value="1"/>
</dbReference>
<sequence>MASAPQSAALPESDTGSPDTSTSMCALTPPARLATSELTFDRASTQADGDDIIPAVDQVFSTTELLEMILLNLPLFDLFVLQRTCKTFRDTIHGSIKLKQHMFLAPKTTKTTEWNPLMGSLLFQPKHTSEDILKGYLCARDQNRVHLLEYTNGISGKYTTFCEVRQDIRCCHPYIDQEKLDRPIDKSQAKRALSVQSTVKESWRDLMMAHTASKSVDMTTTVAGRSNWLPSDA</sequence>
<dbReference type="SUPFAM" id="SSF81383">
    <property type="entry name" value="F-box domain"/>
    <property type="match status" value="1"/>
</dbReference>